<name>A0ABX8WLN3_9GAMM</name>
<gene>
    <name evidence="3" type="ORF">H8L67_08070</name>
</gene>
<dbReference type="PANTHER" id="PTHR42901:SF1">
    <property type="entry name" value="ALCOHOL DEHYDROGENASE"/>
    <property type="match status" value="1"/>
</dbReference>
<dbReference type="Proteomes" id="UP000824755">
    <property type="component" value="Chromosome"/>
</dbReference>
<dbReference type="PANTHER" id="PTHR42901">
    <property type="entry name" value="ALCOHOL DEHYDROGENASE"/>
    <property type="match status" value="1"/>
</dbReference>
<dbReference type="InterPro" id="IPR002347">
    <property type="entry name" value="SDR_fam"/>
</dbReference>
<keyword evidence="4" id="KW-1185">Reference proteome</keyword>
<dbReference type="RefSeq" id="WP_220379327.1">
    <property type="nucleotide sequence ID" value="NZ_CP080544.1"/>
</dbReference>
<proteinExistence type="inferred from homology"/>
<evidence type="ECO:0000256" key="1">
    <source>
        <dbReference type="ARBA" id="ARBA00006484"/>
    </source>
</evidence>
<dbReference type="EMBL" id="CP080544">
    <property type="protein sequence ID" value="QYR52542.1"/>
    <property type="molecule type" value="Genomic_DNA"/>
</dbReference>
<dbReference type="InterPro" id="IPR036291">
    <property type="entry name" value="NAD(P)-bd_dom_sf"/>
</dbReference>
<organism evidence="3 4">
    <name type="scientific">Lysobacter soyae</name>
    <dbReference type="NCBI Taxonomy" id="2764185"/>
    <lineage>
        <taxon>Bacteria</taxon>
        <taxon>Pseudomonadati</taxon>
        <taxon>Pseudomonadota</taxon>
        <taxon>Gammaproteobacteria</taxon>
        <taxon>Lysobacterales</taxon>
        <taxon>Lysobacteraceae</taxon>
        <taxon>Lysobacter</taxon>
    </lineage>
</organism>
<comment type="similarity">
    <text evidence="1">Belongs to the short-chain dehydrogenases/reductases (SDR) family.</text>
</comment>
<evidence type="ECO:0000313" key="4">
    <source>
        <dbReference type="Proteomes" id="UP000824755"/>
    </source>
</evidence>
<dbReference type="Pfam" id="PF00106">
    <property type="entry name" value="adh_short"/>
    <property type="match status" value="1"/>
</dbReference>
<sequence>MTAARRLQDKVILVLGAQGGLGSEAARSFAKEGARVIISGRSVRMLEKLAKQIEADGDFVQMYPLDMEGASPEQWAEMAERITEEHGRLDGLFHAAAHFQGLTPVELTDPAEIARAIHVNLTACVWATMACLPALQKSEAAVVVIALDDTARTSRPYWGGYGLANAGRHALVPMLKGELSNTAIKVIGIEPGPMRTGLRSRAYIAERDFTAVVPAQYAALCIRAMMGDDSTDSMPA</sequence>
<reference evidence="3 4" key="1">
    <citation type="submission" date="2021-08" db="EMBL/GenBank/DDBJ databases">
        <title>Lysobacter sp. strain CJ11 Genome sequencing and assembly.</title>
        <authorList>
            <person name="Kim I."/>
        </authorList>
    </citation>
    <scope>NUCLEOTIDE SEQUENCE [LARGE SCALE GENOMIC DNA]</scope>
    <source>
        <strain evidence="3 4">CJ11</strain>
    </source>
</reference>
<protein>
    <submittedName>
        <fullName evidence="3">SDR family NAD(P)-dependent oxidoreductase</fullName>
    </submittedName>
</protein>
<keyword evidence="2" id="KW-0560">Oxidoreductase</keyword>
<dbReference type="Gene3D" id="3.40.50.720">
    <property type="entry name" value="NAD(P)-binding Rossmann-like Domain"/>
    <property type="match status" value="1"/>
</dbReference>
<dbReference type="SUPFAM" id="SSF51735">
    <property type="entry name" value="NAD(P)-binding Rossmann-fold domains"/>
    <property type="match status" value="1"/>
</dbReference>
<accession>A0ABX8WLN3</accession>
<dbReference type="PRINTS" id="PR00081">
    <property type="entry name" value="GDHRDH"/>
</dbReference>
<evidence type="ECO:0000313" key="3">
    <source>
        <dbReference type="EMBL" id="QYR52542.1"/>
    </source>
</evidence>
<evidence type="ECO:0000256" key="2">
    <source>
        <dbReference type="ARBA" id="ARBA00023002"/>
    </source>
</evidence>